<accession>A4KX65</accession>
<dbReference type="EMBL" id="EF133465">
    <property type="protein sequence ID" value="ABO37195.1"/>
    <property type="molecule type" value="Genomic_DNA"/>
</dbReference>
<reference evidence="1 2" key="1">
    <citation type="journal article" date="2007" name="J. Gen. Virol.">
        <title>Sequence and organization of the Heliothis virescens ascovirus genome.</title>
        <authorList>
            <person name="Asgari S."/>
            <person name="Davis J."/>
            <person name="Wood D."/>
            <person name="Wilson P."/>
            <person name="McGrath A."/>
        </authorList>
    </citation>
    <scope>NUCLEOTIDE SEQUENCE [LARGE SCALE GENOMIC DNA]</scope>
    <source>
        <strain evidence="2">HvAv-3e</strain>
    </source>
</reference>
<keyword evidence="2" id="KW-1185">Reference proteome</keyword>
<name>A4KX65_HVAVE</name>
<dbReference type="Proteomes" id="UP000001324">
    <property type="component" value="Segment"/>
</dbReference>
<dbReference type="GeneID" id="5076166"/>
<organismHost>
    <name type="scientific">Noctuidae</name>
    <name type="common">owlet moths</name>
    <dbReference type="NCBI Taxonomy" id="7100"/>
</organismHost>
<proteinExistence type="predicted"/>
<protein>
    <submittedName>
        <fullName evidence="1">Uncharacterized protein</fullName>
    </submittedName>
</protein>
<evidence type="ECO:0000313" key="2">
    <source>
        <dbReference type="Proteomes" id="UP000001324"/>
    </source>
</evidence>
<dbReference type="RefSeq" id="YP_001110862.1">
    <property type="nucleotide sequence ID" value="NC_009233.1"/>
</dbReference>
<sequence>MCLMMSINMLLNICLPTLCLISFCSNWREIVHVYPPKTQRTIHGTLSVCDFRLYFISSKLTSSTP</sequence>
<organism evidence="2">
    <name type="scientific">Heliothis virescens ascovirus 3e</name>
    <name type="common">HvAV-3e</name>
    <dbReference type="NCBI Taxonomy" id="260797"/>
    <lineage>
        <taxon>Viruses</taxon>
        <taxon>Varidnaviria</taxon>
        <taxon>Bamfordvirae</taxon>
        <taxon>Nucleocytoviricota</taxon>
        <taxon>Megaviricetes</taxon>
        <taxon>Pimascovirales</taxon>
        <taxon>Pimascovirales incertae sedis</taxon>
        <taxon>Ascoviridae</taxon>
        <taxon>Ascovirus</taxon>
        <taxon>Ascovirus hvav3a</taxon>
    </lineage>
</organism>
<evidence type="ECO:0000313" key="1">
    <source>
        <dbReference type="EMBL" id="ABO37195.1"/>
    </source>
</evidence>
<dbReference type="KEGG" id="vg:5076166"/>